<dbReference type="InterPro" id="IPR000210">
    <property type="entry name" value="BTB/POZ_dom"/>
</dbReference>
<evidence type="ECO:0000259" key="2">
    <source>
        <dbReference type="PROSITE" id="PS50097"/>
    </source>
</evidence>
<dbReference type="PROSITE" id="PS51823">
    <property type="entry name" value="CLU"/>
    <property type="match status" value="1"/>
</dbReference>
<dbReference type="Proteomes" id="UP000011083">
    <property type="component" value="Unassembled WGS sequence"/>
</dbReference>
<dbReference type="AlphaFoldDB" id="L8H9N1"/>
<feature type="compositionally biased region" description="Acidic residues" evidence="1">
    <location>
        <begin position="599"/>
        <end position="612"/>
    </location>
</feature>
<feature type="domain" description="BTB" evidence="2">
    <location>
        <begin position="701"/>
        <end position="772"/>
    </location>
</feature>
<organism evidence="4 5">
    <name type="scientific">Acanthamoeba castellanii (strain ATCC 30010 / Neff)</name>
    <dbReference type="NCBI Taxonomy" id="1257118"/>
    <lineage>
        <taxon>Eukaryota</taxon>
        <taxon>Amoebozoa</taxon>
        <taxon>Discosea</taxon>
        <taxon>Longamoebia</taxon>
        <taxon>Centramoebida</taxon>
        <taxon>Acanthamoebidae</taxon>
        <taxon>Acanthamoeba</taxon>
    </lineage>
</organism>
<dbReference type="PROSITE" id="PS50097">
    <property type="entry name" value="BTB"/>
    <property type="match status" value="1"/>
</dbReference>
<dbReference type="KEGG" id="acan:ACA1_046870"/>
<dbReference type="PANTHER" id="PTHR24413">
    <property type="entry name" value="SPECKLE-TYPE POZ PROTEIN"/>
    <property type="match status" value="1"/>
</dbReference>
<feature type="compositionally biased region" description="Low complexity" evidence="1">
    <location>
        <begin position="881"/>
        <end position="891"/>
    </location>
</feature>
<dbReference type="Pfam" id="PF00651">
    <property type="entry name" value="BTB"/>
    <property type="match status" value="1"/>
</dbReference>
<dbReference type="GeneID" id="14922875"/>
<dbReference type="InterPro" id="IPR011333">
    <property type="entry name" value="SKP1/BTB/POZ_sf"/>
</dbReference>
<dbReference type="SUPFAM" id="SSF54695">
    <property type="entry name" value="POZ domain"/>
    <property type="match status" value="1"/>
</dbReference>
<dbReference type="InterPro" id="IPR025697">
    <property type="entry name" value="CLU_dom"/>
</dbReference>
<evidence type="ECO:0000256" key="1">
    <source>
        <dbReference type="SAM" id="MobiDB-lite"/>
    </source>
</evidence>
<feature type="region of interest" description="Disordered" evidence="1">
    <location>
        <begin position="881"/>
        <end position="999"/>
    </location>
</feature>
<dbReference type="VEuPathDB" id="AmoebaDB:ACA1_046870"/>
<evidence type="ECO:0000313" key="5">
    <source>
        <dbReference type="Proteomes" id="UP000011083"/>
    </source>
</evidence>
<evidence type="ECO:0000313" key="4">
    <source>
        <dbReference type="EMBL" id="ELR21957.1"/>
    </source>
</evidence>
<dbReference type="Gene3D" id="3.30.710.10">
    <property type="entry name" value="Potassium Channel Kv1.1, Chain A"/>
    <property type="match status" value="1"/>
</dbReference>
<name>L8H9N1_ACACF</name>
<proteinExistence type="predicted"/>
<feature type="region of interest" description="Disordered" evidence="1">
    <location>
        <begin position="531"/>
        <end position="558"/>
    </location>
</feature>
<dbReference type="OrthoDB" id="6359816at2759"/>
<dbReference type="Pfam" id="PF12807">
    <property type="entry name" value="eIF3_p135"/>
    <property type="match status" value="1"/>
</dbReference>
<dbReference type="EMBL" id="KB007894">
    <property type="protein sequence ID" value="ELR21957.1"/>
    <property type="molecule type" value="Genomic_DNA"/>
</dbReference>
<dbReference type="RefSeq" id="XP_004347789.1">
    <property type="nucleotide sequence ID" value="XM_004347739.1"/>
</dbReference>
<feature type="non-terminal residue" evidence="4">
    <location>
        <position position="1027"/>
    </location>
</feature>
<feature type="compositionally biased region" description="Basic and acidic residues" evidence="1">
    <location>
        <begin position="580"/>
        <end position="594"/>
    </location>
</feature>
<accession>L8H9N1</accession>
<feature type="region of interest" description="Disordered" evidence="1">
    <location>
        <begin position="445"/>
        <end position="490"/>
    </location>
</feature>
<feature type="region of interest" description="Disordered" evidence="1">
    <location>
        <begin position="1008"/>
        <end position="1027"/>
    </location>
</feature>
<keyword evidence="5" id="KW-1185">Reference proteome</keyword>
<feature type="compositionally biased region" description="Low complexity" evidence="1">
    <location>
        <begin position="477"/>
        <end position="488"/>
    </location>
</feature>
<dbReference type="STRING" id="1257118.L8H9N1"/>
<sequence>LAWRLYDNNSSTTGALLAASPREAAKRREERGKLRDHARHLAQCRIEEEQHKRKWWDEQIKERDWTMQLMMALLDPTLSCAQKNDQIQKLREQFIVAVRQGVSKIFNSKKSHSAFKFNGYAVGPGEDVYATGGIRFQQVSSSAQASRFFRLMNGTRVRQEVLDCKINGVLIPLSAVVEFGGLFFCASAVYSVEKVLSLGGSDGTPSPTQSDEDKLTGRILQLAKALNLRCDFKKLVTVNDSNVILRAQPWLLKGYKAPAKDMFVLDNLQQLFPDDVRPELLTIHPRPFSQAKDPIGRRKYLRTVRALLRTKVVDVALALDSACRGKDGDETFALAPDTIADHLHRAGLSLRYLGQVYARLGEELARREVIREMVQRAIKVIVRGHITNGVDAAAKEILNAIFSRLGDRMWRSDGVIQRKIEDKFFLAWPGARFMSHEDEAREALRLTRTSSSMIDESDDDSESEGMSVESETGRMMSTTTTSSTSSSSHELFVNPSNAAASTTLVPSAWPVLSPVDATLWQTLHSRQKRKLGENGGEQTLQSGGDAATPSDSGKRKAKRRRFELAALEEALNQVEEERSDVDKNRSVKGKEKADQSAAAEDDQNDDDGDAVGDQERFNLTYSRAKVFGQIFVNGQSHTMKALGIDAGQLFVQLRIDLGTPFSNEEITLKPVVSRCTTYAIPAEATHSALNLGCALNNSDYSDVQFVFPDEGVTCYGHKVILASRSEYFARLFSCGLKESREEKPVVEIKELSSHTFLAMLKYVYINDVDFADRVSIGRTQKAVRGAPRLILLPAHRHPPPHRLQHIRGSAQSVHFIRVGALGRAGEDRRVQGPHALLPRLAPGDLRLARHRRVRHHGDRGSTPNREQAAGKLHATLVRCSAPSQRPAGAARSPPPGCERHPGQPQSAHVDGQGQIPHGRGDRRGSVGFHPALQRRLPQRPTSGAVQVQPEPPERLLRRLSAPRRVVPGVELHTDRQRHSPEADGGIPGQPALPPTRGHQHCVLPARRLGRSSTAGAGGRGVLHARGA</sequence>
<protein>
    <submittedName>
        <fullName evidence="4">BTB/POZ domain containing protein</fullName>
    </submittedName>
</protein>
<evidence type="ECO:0000259" key="3">
    <source>
        <dbReference type="PROSITE" id="PS51823"/>
    </source>
</evidence>
<feature type="compositionally biased region" description="Basic and acidic residues" evidence="1">
    <location>
        <begin position="971"/>
        <end position="981"/>
    </location>
</feature>
<feature type="domain" description="Clu" evidence="3">
    <location>
        <begin position="37"/>
        <end position="279"/>
    </location>
</feature>
<reference evidence="4 5" key="1">
    <citation type="journal article" date="2013" name="Genome Biol.">
        <title>Genome of Acanthamoeba castellanii highlights extensive lateral gene transfer and early evolution of tyrosine kinase signaling.</title>
        <authorList>
            <person name="Clarke M."/>
            <person name="Lohan A.J."/>
            <person name="Liu B."/>
            <person name="Lagkouvardos I."/>
            <person name="Roy S."/>
            <person name="Zafar N."/>
            <person name="Bertelli C."/>
            <person name="Schilde C."/>
            <person name="Kianianmomeni A."/>
            <person name="Burglin T.R."/>
            <person name="Frech C."/>
            <person name="Turcotte B."/>
            <person name="Kopec K.O."/>
            <person name="Synnott J.M."/>
            <person name="Choo C."/>
            <person name="Paponov I."/>
            <person name="Finkler A."/>
            <person name="Soon Heng Tan C."/>
            <person name="Hutchins A.P."/>
            <person name="Weinmeier T."/>
            <person name="Rattei T."/>
            <person name="Chu J.S."/>
            <person name="Gimenez G."/>
            <person name="Irimia M."/>
            <person name="Rigden D.J."/>
            <person name="Fitzpatrick D.A."/>
            <person name="Lorenzo-Morales J."/>
            <person name="Bateman A."/>
            <person name="Chiu C.H."/>
            <person name="Tang P."/>
            <person name="Hegemann P."/>
            <person name="Fromm H."/>
            <person name="Raoult D."/>
            <person name="Greub G."/>
            <person name="Miranda-Saavedra D."/>
            <person name="Chen N."/>
            <person name="Nash P."/>
            <person name="Ginger M.L."/>
            <person name="Horn M."/>
            <person name="Schaap P."/>
            <person name="Caler L."/>
            <person name="Loftus B."/>
        </authorList>
    </citation>
    <scope>NUCLEOTIDE SEQUENCE [LARGE SCALE GENOMIC DNA]</scope>
    <source>
        <strain evidence="4 5">Neff</strain>
    </source>
</reference>
<feature type="region of interest" description="Disordered" evidence="1">
    <location>
        <begin position="573"/>
        <end position="613"/>
    </location>
</feature>
<gene>
    <name evidence="4" type="ORF">ACA1_046870</name>
</gene>
<dbReference type="InterPro" id="IPR033646">
    <property type="entry name" value="CLU-central"/>
</dbReference>